<name>A0A0P6X251_9CHLR</name>
<keyword evidence="1" id="KW-1133">Transmembrane helix</keyword>
<dbReference type="Proteomes" id="UP000050430">
    <property type="component" value="Unassembled WGS sequence"/>
</dbReference>
<sequence>MPFTLLRPVCRLAIRLYFFALYHLLPTSGNLFAFGMVGLILTNTKDQFAWEGPVPPYKKQPVNLHDRFRYWLPATNPCYSG</sequence>
<feature type="transmembrane region" description="Helical" evidence="1">
    <location>
        <begin position="20"/>
        <end position="41"/>
    </location>
</feature>
<reference evidence="2 3" key="1">
    <citation type="submission" date="2015-07" db="EMBL/GenBank/DDBJ databases">
        <title>Genome sequence of Leptolinea tardivitalis DSM 16556.</title>
        <authorList>
            <person name="Hemp J."/>
            <person name="Ward L.M."/>
            <person name="Pace L.A."/>
            <person name="Fischer W.W."/>
        </authorList>
    </citation>
    <scope>NUCLEOTIDE SEQUENCE [LARGE SCALE GENOMIC DNA]</scope>
    <source>
        <strain evidence="2 3">YMTK-2</strain>
    </source>
</reference>
<accession>A0A0P6X251</accession>
<protein>
    <submittedName>
        <fullName evidence="2">Uncharacterized protein</fullName>
    </submittedName>
</protein>
<keyword evidence="3" id="KW-1185">Reference proteome</keyword>
<gene>
    <name evidence="2" type="ORF">ADM99_04300</name>
</gene>
<organism evidence="2 3">
    <name type="scientific">Leptolinea tardivitalis</name>
    <dbReference type="NCBI Taxonomy" id="229920"/>
    <lineage>
        <taxon>Bacteria</taxon>
        <taxon>Bacillati</taxon>
        <taxon>Chloroflexota</taxon>
        <taxon>Anaerolineae</taxon>
        <taxon>Anaerolineales</taxon>
        <taxon>Anaerolineaceae</taxon>
        <taxon>Leptolinea</taxon>
    </lineage>
</organism>
<keyword evidence="1" id="KW-0812">Transmembrane</keyword>
<keyword evidence="1" id="KW-0472">Membrane</keyword>
<comment type="caution">
    <text evidence="2">The sequence shown here is derived from an EMBL/GenBank/DDBJ whole genome shotgun (WGS) entry which is preliminary data.</text>
</comment>
<dbReference type="RefSeq" id="WP_236686595.1">
    <property type="nucleotide sequence ID" value="NZ_BBYA01000009.1"/>
</dbReference>
<evidence type="ECO:0000256" key="1">
    <source>
        <dbReference type="SAM" id="Phobius"/>
    </source>
</evidence>
<evidence type="ECO:0000313" key="3">
    <source>
        <dbReference type="Proteomes" id="UP000050430"/>
    </source>
</evidence>
<dbReference type="EMBL" id="LGCK01000006">
    <property type="protein sequence ID" value="KPL73424.1"/>
    <property type="molecule type" value="Genomic_DNA"/>
</dbReference>
<evidence type="ECO:0000313" key="2">
    <source>
        <dbReference type="EMBL" id="KPL73424.1"/>
    </source>
</evidence>
<proteinExistence type="predicted"/>
<dbReference type="AlphaFoldDB" id="A0A0P6X251"/>